<protein>
    <submittedName>
        <fullName evidence="1">Uncharacterized protein</fullName>
    </submittedName>
</protein>
<evidence type="ECO:0000313" key="2">
    <source>
        <dbReference type="Proteomes" id="UP000003676"/>
    </source>
</evidence>
<dbReference type="EMBL" id="ABXU01000079">
    <property type="protein sequence ID" value="EEB32382.1"/>
    <property type="molecule type" value="Genomic_DNA"/>
</dbReference>
<reference evidence="1 2" key="1">
    <citation type="submission" date="2008-10" db="EMBL/GenBank/DDBJ databases">
        <title>Draft genome sequence of Desulvovibrio piger (ATCC 29098).</title>
        <authorList>
            <person name="Sudarsanam P."/>
            <person name="Ley R."/>
            <person name="Guruge J."/>
            <person name="Turnbaugh P.J."/>
            <person name="Mahowald M."/>
            <person name="Liep D."/>
            <person name="Gordon J."/>
        </authorList>
    </citation>
    <scope>NUCLEOTIDE SEQUENCE [LARGE SCALE GENOMIC DNA]</scope>
    <source>
        <strain evidence="1 2">ATCC 29098</strain>
    </source>
</reference>
<organism evidence="1 2">
    <name type="scientific">Desulfovibrio piger ATCC 29098</name>
    <dbReference type="NCBI Taxonomy" id="411464"/>
    <lineage>
        <taxon>Bacteria</taxon>
        <taxon>Pseudomonadati</taxon>
        <taxon>Thermodesulfobacteriota</taxon>
        <taxon>Desulfovibrionia</taxon>
        <taxon>Desulfovibrionales</taxon>
        <taxon>Desulfovibrionaceae</taxon>
        <taxon>Desulfovibrio</taxon>
    </lineage>
</organism>
<dbReference type="AlphaFoldDB" id="B6WXA2"/>
<dbReference type="HOGENOM" id="CLU_3269091_0_0_7"/>
<name>B6WXA2_9BACT</name>
<gene>
    <name evidence="1" type="ORF">DESPIG_02728</name>
</gene>
<proteinExistence type="predicted"/>
<dbReference type="Proteomes" id="UP000003676">
    <property type="component" value="Unassembled WGS sequence"/>
</dbReference>
<accession>B6WXA2</accession>
<sequence length="41" mass="4746">MPASQDFANCADRKKHVRFGWIFSCRRASLLQIGMSLSFRL</sequence>
<evidence type="ECO:0000313" key="1">
    <source>
        <dbReference type="EMBL" id="EEB32382.1"/>
    </source>
</evidence>
<comment type="caution">
    <text evidence="1">The sequence shown here is derived from an EMBL/GenBank/DDBJ whole genome shotgun (WGS) entry which is preliminary data.</text>
</comment>
<reference evidence="1 2" key="2">
    <citation type="submission" date="2008-10" db="EMBL/GenBank/DDBJ databases">
        <authorList>
            <person name="Fulton L."/>
            <person name="Clifton S."/>
            <person name="Fulton B."/>
            <person name="Xu J."/>
            <person name="Minx P."/>
            <person name="Pepin K.H."/>
            <person name="Johnson M."/>
            <person name="Bhonagiri V."/>
            <person name="Nash W.E."/>
            <person name="Mardis E.R."/>
            <person name="Wilson R.K."/>
        </authorList>
    </citation>
    <scope>NUCLEOTIDE SEQUENCE [LARGE SCALE GENOMIC DNA]</scope>
    <source>
        <strain evidence="1 2">ATCC 29098</strain>
    </source>
</reference>